<gene>
    <name evidence="1" type="ORF">G7084_04480</name>
</gene>
<accession>A0A6G8B086</accession>
<sequence length="158" mass="18467">MDNFVIGLHISGFDPNIYEKNQDDVAFILENVMERISNDIAYMFQNDGVEEGETNLYSQQIIPFNTTDFFDYKSDFAQQFGATKSTNYLHTKVLNKKLSEFHVKISGRFDDDIYEYDLKGNFEKLPVSFSDLPREEQFRLNQGKELCTSFEIVKYGNF</sequence>
<dbReference type="RefSeq" id="WP_166010426.1">
    <property type="nucleotide sequence ID" value="NZ_CP049888.1"/>
</dbReference>
<proteinExistence type="predicted"/>
<dbReference type="AlphaFoldDB" id="A0A6G8B086"/>
<dbReference type="KEGG" id="wco:G7084_04480"/>
<evidence type="ECO:0000313" key="2">
    <source>
        <dbReference type="Proteomes" id="UP000500741"/>
    </source>
</evidence>
<evidence type="ECO:0000313" key="1">
    <source>
        <dbReference type="EMBL" id="QIL50632.1"/>
    </source>
</evidence>
<keyword evidence="2" id="KW-1185">Reference proteome</keyword>
<organism evidence="1 2">
    <name type="scientific">Weissella coleopterorum</name>
    <dbReference type="NCBI Taxonomy" id="2714949"/>
    <lineage>
        <taxon>Bacteria</taxon>
        <taxon>Bacillati</taxon>
        <taxon>Bacillota</taxon>
        <taxon>Bacilli</taxon>
        <taxon>Lactobacillales</taxon>
        <taxon>Lactobacillaceae</taxon>
        <taxon>Weissella</taxon>
    </lineage>
</organism>
<protein>
    <submittedName>
        <fullName evidence="1">Uncharacterized protein</fullName>
    </submittedName>
</protein>
<name>A0A6G8B086_9LACO</name>
<reference evidence="1 2" key="1">
    <citation type="submission" date="2020-03" db="EMBL/GenBank/DDBJ databases">
        <title>Weissella sp. nov., isolated from Cybister lewisianus.</title>
        <authorList>
            <person name="Hyun D.-W."/>
            <person name="Bae J.-W."/>
        </authorList>
    </citation>
    <scope>NUCLEOTIDE SEQUENCE [LARGE SCALE GENOMIC DNA]</scope>
    <source>
        <strain evidence="1 2">HDW19</strain>
    </source>
</reference>
<dbReference type="Proteomes" id="UP000500741">
    <property type="component" value="Chromosome"/>
</dbReference>
<dbReference type="EMBL" id="CP049888">
    <property type="protein sequence ID" value="QIL50632.1"/>
    <property type="molecule type" value="Genomic_DNA"/>
</dbReference>